<evidence type="ECO:0000313" key="3">
    <source>
        <dbReference type="Proteomes" id="UP000002028"/>
    </source>
</evidence>
<dbReference type="Proteomes" id="UP000002028">
    <property type="component" value="Chromosome"/>
</dbReference>
<keyword evidence="1" id="KW-0812">Transmembrane</keyword>
<feature type="transmembrane region" description="Helical" evidence="1">
    <location>
        <begin position="87"/>
        <end position="107"/>
    </location>
</feature>
<keyword evidence="1" id="KW-1133">Transmembrane helix</keyword>
<sequence>MEDEKEDRFRRLIQKVGPDNPGADFTSAIMKQVQAESELDLANEAALIQLLQAHPLVEKPSAAFSRRVMNQIRVSQPKLVEPIIRPWVWYMIAASLIMIIFFCILFLPSGPGQSASSDLNRFLSGIEGTLDTLPISYPLTIFAVSILMVSDYFLRRNLTVNV</sequence>
<name>D2QRA9_SPILD</name>
<evidence type="ECO:0000256" key="1">
    <source>
        <dbReference type="SAM" id="Phobius"/>
    </source>
</evidence>
<evidence type="ECO:0000313" key="2">
    <source>
        <dbReference type="EMBL" id="ADB39663.1"/>
    </source>
</evidence>
<keyword evidence="1" id="KW-0472">Membrane</keyword>
<proteinExistence type="predicted"/>
<feature type="transmembrane region" description="Helical" evidence="1">
    <location>
        <begin position="135"/>
        <end position="154"/>
    </location>
</feature>
<dbReference type="KEGG" id="sli:Slin_3657"/>
<gene>
    <name evidence="2" type="ordered locus">Slin_3657</name>
</gene>
<organism evidence="2 3">
    <name type="scientific">Spirosoma linguale (strain ATCC 33905 / DSM 74 / LMG 10896 / Claus 1)</name>
    <dbReference type="NCBI Taxonomy" id="504472"/>
    <lineage>
        <taxon>Bacteria</taxon>
        <taxon>Pseudomonadati</taxon>
        <taxon>Bacteroidota</taxon>
        <taxon>Cytophagia</taxon>
        <taxon>Cytophagales</taxon>
        <taxon>Cytophagaceae</taxon>
        <taxon>Spirosoma</taxon>
    </lineage>
</organism>
<protein>
    <submittedName>
        <fullName evidence="2">Uncharacterized protein</fullName>
    </submittedName>
</protein>
<dbReference type="eggNOG" id="ENOG502ZR3W">
    <property type="taxonomic scope" value="Bacteria"/>
</dbReference>
<reference evidence="2 3" key="1">
    <citation type="journal article" date="2010" name="Stand. Genomic Sci.">
        <title>Complete genome sequence of Spirosoma linguale type strain (1).</title>
        <authorList>
            <person name="Lail K."/>
            <person name="Sikorski J."/>
            <person name="Saunders E."/>
            <person name="Lapidus A."/>
            <person name="Glavina Del Rio T."/>
            <person name="Copeland A."/>
            <person name="Tice H."/>
            <person name="Cheng J.-F."/>
            <person name="Lucas S."/>
            <person name="Nolan M."/>
            <person name="Bruce D."/>
            <person name="Goodwin L."/>
            <person name="Pitluck S."/>
            <person name="Ivanova N."/>
            <person name="Mavromatis K."/>
            <person name="Ovchinnikova G."/>
            <person name="Pati A."/>
            <person name="Chen A."/>
            <person name="Palaniappan K."/>
            <person name="Land M."/>
            <person name="Hauser L."/>
            <person name="Chang Y.-J."/>
            <person name="Jeffries C.D."/>
            <person name="Chain P."/>
            <person name="Brettin T."/>
            <person name="Detter J.C."/>
            <person name="Schuetze A."/>
            <person name="Rohde M."/>
            <person name="Tindall B.J."/>
            <person name="Goeker M."/>
            <person name="Bristow J."/>
            <person name="Eisen J.A."/>
            <person name="Markowitz V."/>
            <person name="Hugenholtz P."/>
            <person name="Kyrpides N.C."/>
            <person name="Klenk H.-P."/>
            <person name="Chen F."/>
        </authorList>
    </citation>
    <scope>NUCLEOTIDE SEQUENCE [LARGE SCALE GENOMIC DNA]</scope>
    <source>
        <strain evidence="3">ATCC 33905 / DSM 74 / LMG 10896 / Claus 1</strain>
    </source>
</reference>
<dbReference type="RefSeq" id="WP_012928182.1">
    <property type="nucleotide sequence ID" value="NC_013730.1"/>
</dbReference>
<accession>D2QRA9</accession>
<dbReference type="HOGENOM" id="CLU_1634336_0_0_10"/>
<dbReference type="EMBL" id="CP001769">
    <property type="protein sequence ID" value="ADB39663.1"/>
    <property type="molecule type" value="Genomic_DNA"/>
</dbReference>
<keyword evidence="3" id="KW-1185">Reference proteome</keyword>
<dbReference type="AlphaFoldDB" id="D2QRA9"/>
<dbReference type="STRING" id="504472.Slin_3657"/>